<evidence type="ECO:0000256" key="2">
    <source>
        <dbReference type="ARBA" id="ARBA00009877"/>
    </source>
</evidence>
<dbReference type="InterPro" id="IPR028055">
    <property type="entry name" value="YidC/Oxa/ALB_C"/>
</dbReference>
<dbReference type="Pfam" id="PF02096">
    <property type="entry name" value="60KD_IMP"/>
    <property type="match status" value="1"/>
</dbReference>
<keyword evidence="10" id="KW-1185">Reference proteome</keyword>
<keyword evidence="5 7" id="KW-0472">Membrane</keyword>
<name>A0A9P7YPJ8_9HELO</name>
<accession>A0A9P7YPJ8</accession>
<evidence type="ECO:0000256" key="6">
    <source>
        <dbReference type="RuleBase" id="RU003945"/>
    </source>
</evidence>
<dbReference type="OrthoDB" id="2148490at2759"/>
<keyword evidence="4 7" id="KW-1133">Transmembrane helix</keyword>
<evidence type="ECO:0000256" key="4">
    <source>
        <dbReference type="ARBA" id="ARBA00022989"/>
    </source>
</evidence>
<comment type="similarity">
    <text evidence="2 6">Belongs to the OXA1/ALB3/YidC family.</text>
</comment>
<dbReference type="AlphaFoldDB" id="A0A9P7YPJ8"/>
<feature type="transmembrane region" description="Helical" evidence="7">
    <location>
        <begin position="257"/>
        <end position="280"/>
    </location>
</feature>
<gene>
    <name evidence="9" type="ORF">BJ875DRAFT_370272</name>
</gene>
<evidence type="ECO:0000256" key="5">
    <source>
        <dbReference type="ARBA" id="ARBA00023136"/>
    </source>
</evidence>
<dbReference type="GO" id="GO:0005743">
    <property type="term" value="C:mitochondrial inner membrane"/>
    <property type="evidence" value="ECO:0007669"/>
    <property type="project" value="TreeGrafter"/>
</dbReference>
<dbReference type="InterPro" id="IPR001708">
    <property type="entry name" value="YidC/ALB3/OXA1/COX18"/>
</dbReference>
<dbReference type="GO" id="GO:0033617">
    <property type="term" value="P:mitochondrial respiratory chain complex IV assembly"/>
    <property type="evidence" value="ECO:0007669"/>
    <property type="project" value="TreeGrafter"/>
</dbReference>
<proteinExistence type="inferred from homology"/>
<dbReference type="Proteomes" id="UP000824998">
    <property type="component" value="Unassembled WGS sequence"/>
</dbReference>
<protein>
    <submittedName>
        <fullName evidence="9">60Kd inner membrane protein-domain-containing protein</fullName>
    </submittedName>
</protein>
<evidence type="ECO:0000313" key="10">
    <source>
        <dbReference type="Proteomes" id="UP000824998"/>
    </source>
</evidence>
<evidence type="ECO:0000259" key="8">
    <source>
        <dbReference type="Pfam" id="PF02096"/>
    </source>
</evidence>
<dbReference type="GO" id="GO:0032977">
    <property type="term" value="F:membrane insertase activity"/>
    <property type="evidence" value="ECO:0007669"/>
    <property type="project" value="InterPro"/>
</dbReference>
<evidence type="ECO:0000313" key="9">
    <source>
        <dbReference type="EMBL" id="KAG9237296.1"/>
    </source>
</evidence>
<reference evidence="9" key="1">
    <citation type="journal article" date="2021" name="IMA Fungus">
        <title>Genomic characterization of three marine fungi, including Emericellopsis atlantica sp. nov. with signatures of a generalist lifestyle and marine biomass degradation.</title>
        <authorList>
            <person name="Hagestad O.C."/>
            <person name="Hou L."/>
            <person name="Andersen J.H."/>
            <person name="Hansen E.H."/>
            <person name="Altermark B."/>
            <person name="Li C."/>
            <person name="Kuhnert E."/>
            <person name="Cox R.J."/>
            <person name="Crous P.W."/>
            <person name="Spatafora J.W."/>
            <person name="Lail K."/>
            <person name="Amirebrahimi M."/>
            <person name="Lipzen A."/>
            <person name="Pangilinan J."/>
            <person name="Andreopoulos W."/>
            <person name="Hayes R.D."/>
            <person name="Ng V."/>
            <person name="Grigoriev I.V."/>
            <person name="Jackson S.A."/>
            <person name="Sutton T.D.S."/>
            <person name="Dobson A.D.W."/>
            <person name="Rama T."/>
        </authorList>
    </citation>
    <scope>NUCLEOTIDE SEQUENCE</scope>
    <source>
        <strain evidence="9">TRa018bII</strain>
    </source>
</reference>
<evidence type="ECO:0000256" key="3">
    <source>
        <dbReference type="ARBA" id="ARBA00022692"/>
    </source>
</evidence>
<dbReference type="PANTHER" id="PTHR12428">
    <property type="entry name" value="OXA1"/>
    <property type="match status" value="1"/>
</dbReference>
<organism evidence="9 10">
    <name type="scientific">Amylocarpus encephaloides</name>
    <dbReference type="NCBI Taxonomy" id="45428"/>
    <lineage>
        <taxon>Eukaryota</taxon>
        <taxon>Fungi</taxon>
        <taxon>Dikarya</taxon>
        <taxon>Ascomycota</taxon>
        <taxon>Pezizomycotina</taxon>
        <taxon>Leotiomycetes</taxon>
        <taxon>Helotiales</taxon>
        <taxon>Helotiales incertae sedis</taxon>
        <taxon>Amylocarpus</taxon>
    </lineage>
</organism>
<comment type="subcellular location">
    <subcellularLocation>
        <location evidence="1 6">Membrane</location>
        <topology evidence="1 6">Multi-pass membrane protein</topology>
    </subcellularLocation>
</comment>
<feature type="domain" description="Membrane insertase YidC/Oxa/ALB C-terminal" evidence="8">
    <location>
        <begin position="64"/>
        <end position="294"/>
    </location>
</feature>
<feature type="transmembrane region" description="Helical" evidence="7">
    <location>
        <begin position="64"/>
        <end position="85"/>
    </location>
</feature>
<sequence>MPIFAHSSSLLRPSPPAKLLHAFVQLPSSCHAFHASPKPQFLDTIIAPTHALFEGIHSFTGLPWVYSIPLAALAIRSVIMLPVSIHTRRNLQKQAELAPVLHAWNSLLRQAAMKEAGHLGPIATQAALAKKARKKRNEIYARHGCRTISNYLPILSLPVFLAAVECLRMMSGYHSGLLGMMASSIAGTDEVATDVTSIYLEPGFASEGGLWFPDLTKADPELRLPFMLSGVMLLSIGKSSSTNQEPTIWQKRLRRSLGVMALAAGPLLIHVPSSMLVYWISSSLLAQGQALVLDRLMPVKPIGPCKPRRPLGIGRTLENRKP</sequence>
<dbReference type="GO" id="GO:0032979">
    <property type="term" value="P:protein insertion into mitochondrial inner membrane from matrix"/>
    <property type="evidence" value="ECO:0007669"/>
    <property type="project" value="TreeGrafter"/>
</dbReference>
<evidence type="ECO:0000256" key="1">
    <source>
        <dbReference type="ARBA" id="ARBA00004141"/>
    </source>
</evidence>
<keyword evidence="3 6" id="KW-0812">Transmembrane</keyword>
<comment type="caution">
    <text evidence="9">The sequence shown here is derived from an EMBL/GenBank/DDBJ whole genome shotgun (WGS) entry which is preliminary data.</text>
</comment>
<evidence type="ECO:0000256" key="7">
    <source>
        <dbReference type="SAM" id="Phobius"/>
    </source>
</evidence>
<dbReference type="PANTHER" id="PTHR12428:SF65">
    <property type="entry name" value="CYTOCHROME C OXIDASE ASSEMBLY PROTEIN COX18, MITOCHONDRIAL"/>
    <property type="match status" value="1"/>
</dbReference>
<dbReference type="EMBL" id="MU251389">
    <property type="protein sequence ID" value="KAG9237296.1"/>
    <property type="molecule type" value="Genomic_DNA"/>
</dbReference>